<evidence type="ECO:0000313" key="2">
    <source>
        <dbReference type="Proteomes" id="UP001163046"/>
    </source>
</evidence>
<gene>
    <name evidence="1" type="ORF">OS493_020078</name>
</gene>
<keyword evidence="2" id="KW-1185">Reference proteome</keyword>
<evidence type="ECO:0000313" key="1">
    <source>
        <dbReference type="EMBL" id="KAJ7331288.1"/>
    </source>
</evidence>
<name>A0A9X0CEL8_9CNID</name>
<dbReference type="Proteomes" id="UP001163046">
    <property type="component" value="Unassembled WGS sequence"/>
</dbReference>
<dbReference type="EMBL" id="MU827789">
    <property type="protein sequence ID" value="KAJ7331288.1"/>
    <property type="molecule type" value="Genomic_DNA"/>
</dbReference>
<proteinExistence type="predicted"/>
<organism evidence="1 2">
    <name type="scientific">Desmophyllum pertusum</name>
    <dbReference type="NCBI Taxonomy" id="174260"/>
    <lineage>
        <taxon>Eukaryota</taxon>
        <taxon>Metazoa</taxon>
        <taxon>Cnidaria</taxon>
        <taxon>Anthozoa</taxon>
        <taxon>Hexacorallia</taxon>
        <taxon>Scleractinia</taxon>
        <taxon>Caryophylliina</taxon>
        <taxon>Caryophylliidae</taxon>
        <taxon>Desmophyllum</taxon>
    </lineage>
</organism>
<protein>
    <submittedName>
        <fullName evidence="1">Uncharacterized protein</fullName>
    </submittedName>
</protein>
<dbReference type="AlphaFoldDB" id="A0A9X0CEL8"/>
<sequence>MENESQDPIANNVSVEAQPLVFEEYMDNGHGICVHEHRQMLSRAGYDNDYISGTICSQLGVNLWIYSIKVISYNFSAFVFQRPLNCTTPGQKSGKG</sequence>
<accession>A0A9X0CEL8</accession>
<reference evidence="1" key="1">
    <citation type="submission" date="2023-01" db="EMBL/GenBank/DDBJ databases">
        <title>Genome assembly of the deep-sea coral Lophelia pertusa.</title>
        <authorList>
            <person name="Herrera S."/>
            <person name="Cordes E."/>
        </authorList>
    </citation>
    <scope>NUCLEOTIDE SEQUENCE</scope>
    <source>
        <strain evidence="1">USNM1676648</strain>
        <tissue evidence="1">Polyp</tissue>
    </source>
</reference>
<comment type="caution">
    <text evidence="1">The sequence shown here is derived from an EMBL/GenBank/DDBJ whole genome shotgun (WGS) entry which is preliminary data.</text>
</comment>